<evidence type="ECO:0000313" key="2">
    <source>
        <dbReference type="EMBL" id="MFC7097261.1"/>
    </source>
</evidence>
<dbReference type="Proteomes" id="UP001596388">
    <property type="component" value="Unassembled WGS sequence"/>
</dbReference>
<feature type="transmembrane region" description="Helical" evidence="1">
    <location>
        <begin position="6"/>
        <end position="26"/>
    </location>
</feature>
<evidence type="ECO:0000313" key="3">
    <source>
        <dbReference type="Proteomes" id="UP001596388"/>
    </source>
</evidence>
<keyword evidence="1" id="KW-0812">Transmembrane</keyword>
<dbReference type="RefSeq" id="WP_276238259.1">
    <property type="nucleotide sequence ID" value="NZ_CP119989.1"/>
</dbReference>
<accession>A0ABD5WVE5</accession>
<comment type="caution">
    <text evidence="2">The sequence shown here is derived from an EMBL/GenBank/DDBJ whole genome shotgun (WGS) entry which is preliminary data.</text>
</comment>
<keyword evidence="3" id="KW-1185">Reference proteome</keyword>
<evidence type="ECO:0000256" key="1">
    <source>
        <dbReference type="SAM" id="Phobius"/>
    </source>
</evidence>
<dbReference type="EMBL" id="JBHTAG010000003">
    <property type="protein sequence ID" value="MFC7097261.1"/>
    <property type="molecule type" value="Genomic_DNA"/>
</dbReference>
<keyword evidence="1" id="KW-1133">Transmembrane helix</keyword>
<organism evidence="2 3">
    <name type="scientific">Halobaculum marinum</name>
    <dbReference type="NCBI Taxonomy" id="3031996"/>
    <lineage>
        <taxon>Archaea</taxon>
        <taxon>Methanobacteriati</taxon>
        <taxon>Methanobacteriota</taxon>
        <taxon>Stenosarchaea group</taxon>
        <taxon>Halobacteria</taxon>
        <taxon>Halobacteriales</taxon>
        <taxon>Haloferacaceae</taxon>
        <taxon>Halobaculum</taxon>
    </lineage>
</organism>
<reference evidence="2 3" key="1">
    <citation type="journal article" date="2019" name="Int. J. Syst. Evol. Microbiol.">
        <title>The Global Catalogue of Microorganisms (GCM) 10K type strain sequencing project: providing services to taxonomists for standard genome sequencing and annotation.</title>
        <authorList>
            <consortium name="The Broad Institute Genomics Platform"/>
            <consortium name="The Broad Institute Genome Sequencing Center for Infectious Disease"/>
            <person name="Wu L."/>
            <person name="Ma J."/>
        </authorList>
    </citation>
    <scope>NUCLEOTIDE SEQUENCE [LARGE SCALE GENOMIC DNA]</scope>
    <source>
        <strain evidence="2 3">DT55</strain>
    </source>
</reference>
<protein>
    <submittedName>
        <fullName evidence="2">Uncharacterized protein</fullName>
    </submittedName>
</protein>
<gene>
    <name evidence="2" type="ORF">ACFQKD_08090</name>
</gene>
<name>A0ABD5WVE5_9EURY</name>
<dbReference type="AlphaFoldDB" id="A0ABD5WVE5"/>
<feature type="transmembrane region" description="Helical" evidence="1">
    <location>
        <begin position="33"/>
        <end position="54"/>
    </location>
</feature>
<keyword evidence="1" id="KW-0472">Membrane</keyword>
<proteinExistence type="predicted"/>
<dbReference type="GeneID" id="79268831"/>
<sequence>MADSELLVRLDVFLGLVAVAVIVYALDVLAGNLIVGGLALAVVGVGLYAVWSYASAYLFAAVDTDD</sequence>